<protein>
    <submittedName>
        <fullName evidence="4">LysM repeat-containing protein</fullName>
    </submittedName>
</protein>
<keyword evidence="5" id="KW-1185">Reference proteome</keyword>
<sequence>MKKFGIYIIAAGIFLTTGTLTAKAQSVQTVHEIKDGETLSGLAKKYGTTVGDIMRLNGMNTDSKLFVGEKVKIPGAGETVVAAGVAKTHIVEKGETLYQLSKKYGVTVNQLRDWNNITGNNIQVGQTLKVSQGAGPVSDPVVTSTSTTTETPETTTTVPVITTETGGQDNQDANAAVTDTDPSAFTPDKQRDQAPPATVAISSEASGSQGAFAVAYKSQSGGTELITKGVAGIFQSASGWKDGKYFILMNEVAPGTLVKVQTKGKTIYAKVLWNLGNVKENAGLSYRVSDAAAAALGMSSTEQSDIIVSYFKSE</sequence>
<evidence type="ECO:0000256" key="2">
    <source>
        <dbReference type="SAM" id="SignalP"/>
    </source>
</evidence>
<dbReference type="AlphaFoldDB" id="A0A1H3XUA0"/>
<evidence type="ECO:0000313" key="4">
    <source>
        <dbReference type="EMBL" id="SEA02903.1"/>
    </source>
</evidence>
<dbReference type="InterPro" id="IPR018392">
    <property type="entry name" value="LysM"/>
</dbReference>
<feature type="domain" description="LysM" evidence="3">
    <location>
        <begin position="87"/>
        <end position="130"/>
    </location>
</feature>
<dbReference type="InterPro" id="IPR036779">
    <property type="entry name" value="LysM_dom_sf"/>
</dbReference>
<reference evidence="4 5" key="1">
    <citation type="submission" date="2016-10" db="EMBL/GenBank/DDBJ databases">
        <authorList>
            <person name="de Groot N.N."/>
        </authorList>
    </citation>
    <scope>NUCLEOTIDE SEQUENCE [LARGE SCALE GENOMIC DNA]</scope>
    <source>
        <strain evidence="4 5">Vu-144</strain>
    </source>
</reference>
<evidence type="ECO:0000313" key="5">
    <source>
        <dbReference type="Proteomes" id="UP000199041"/>
    </source>
</evidence>
<keyword evidence="2" id="KW-0732">Signal</keyword>
<evidence type="ECO:0000259" key="3">
    <source>
        <dbReference type="PROSITE" id="PS51782"/>
    </source>
</evidence>
<evidence type="ECO:0000256" key="1">
    <source>
        <dbReference type="SAM" id="MobiDB-lite"/>
    </source>
</evidence>
<feature type="chain" id="PRO_5011650620" evidence="2">
    <location>
        <begin position="25"/>
        <end position="314"/>
    </location>
</feature>
<feature type="signal peptide" evidence="2">
    <location>
        <begin position="1"/>
        <end position="24"/>
    </location>
</feature>
<dbReference type="OrthoDB" id="2149800at2"/>
<dbReference type="SMART" id="SM00257">
    <property type="entry name" value="LysM"/>
    <property type="match status" value="2"/>
</dbReference>
<name>A0A1H3XUA0_9BACT</name>
<dbReference type="Gene3D" id="3.10.350.10">
    <property type="entry name" value="LysM domain"/>
    <property type="match status" value="2"/>
</dbReference>
<dbReference type="CDD" id="cd00118">
    <property type="entry name" value="LysM"/>
    <property type="match status" value="2"/>
</dbReference>
<feature type="domain" description="LysM" evidence="3">
    <location>
        <begin position="29"/>
        <end position="73"/>
    </location>
</feature>
<dbReference type="GO" id="GO:0008932">
    <property type="term" value="F:lytic endotransglycosylase activity"/>
    <property type="evidence" value="ECO:0007669"/>
    <property type="project" value="TreeGrafter"/>
</dbReference>
<dbReference type="EMBL" id="FNQY01000006">
    <property type="protein sequence ID" value="SEA02903.1"/>
    <property type="molecule type" value="Genomic_DNA"/>
</dbReference>
<dbReference type="PANTHER" id="PTHR33734:SF22">
    <property type="entry name" value="MEMBRANE-BOUND LYTIC MUREIN TRANSGLYCOSYLASE D"/>
    <property type="match status" value="1"/>
</dbReference>
<gene>
    <name evidence="4" type="ORF">SAMN05192529_106126</name>
</gene>
<dbReference type="PROSITE" id="PS51782">
    <property type="entry name" value="LYSM"/>
    <property type="match status" value="2"/>
</dbReference>
<organism evidence="4 5">
    <name type="scientific">Arachidicoccus rhizosphaerae</name>
    <dbReference type="NCBI Taxonomy" id="551991"/>
    <lineage>
        <taxon>Bacteria</taxon>
        <taxon>Pseudomonadati</taxon>
        <taxon>Bacteroidota</taxon>
        <taxon>Chitinophagia</taxon>
        <taxon>Chitinophagales</taxon>
        <taxon>Chitinophagaceae</taxon>
        <taxon>Arachidicoccus</taxon>
    </lineage>
</organism>
<dbReference type="PANTHER" id="PTHR33734">
    <property type="entry name" value="LYSM DOMAIN-CONTAINING GPI-ANCHORED PROTEIN 2"/>
    <property type="match status" value="1"/>
</dbReference>
<dbReference type="RefSeq" id="WP_091395721.1">
    <property type="nucleotide sequence ID" value="NZ_FNQY01000006.1"/>
</dbReference>
<accession>A0A1H3XUA0</accession>
<dbReference type="Proteomes" id="UP000199041">
    <property type="component" value="Unassembled WGS sequence"/>
</dbReference>
<feature type="region of interest" description="Disordered" evidence="1">
    <location>
        <begin position="132"/>
        <end position="155"/>
    </location>
</feature>
<dbReference type="STRING" id="551991.SAMN05192529_106126"/>
<feature type="compositionally biased region" description="Low complexity" evidence="1">
    <location>
        <begin position="137"/>
        <end position="155"/>
    </location>
</feature>
<proteinExistence type="predicted"/>
<dbReference type="SUPFAM" id="SSF54106">
    <property type="entry name" value="LysM domain"/>
    <property type="match status" value="2"/>
</dbReference>
<dbReference type="Pfam" id="PF01476">
    <property type="entry name" value="LysM"/>
    <property type="match status" value="2"/>
</dbReference>